<feature type="domain" description="DNA2/NAM7 helicase-like C-terminal" evidence="8">
    <location>
        <begin position="1002"/>
        <end position="1214"/>
    </location>
</feature>
<dbReference type="InterPro" id="IPR041677">
    <property type="entry name" value="DNA2/NAM7_AAA_11"/>
</dbReference>
<dbReference type="GO" id="GO:0043139">
    <property type="term" value="F:5'-3' DNA helicase activity"/>
    <property type="evidence" value="ECO:0007669"/>
    <property type="project" value="TreeGrafter"/>
</dbReference>
<evidence type="ECO:0000313" key="9">
    <source>
        <dbReference type="EMBL" id="QBK26209.1"/>
    </source>
</evidence>
<dbReference type="InterPro" id="IPR027417">
    <property type="entry name" value="P-loop_NTPase"/>
</dbReference>
<dbReference type="InterPro" id="IPR047187">
    <property type="entry name" value="SF1_C_Upf1"/>
</dbReference>
<dbReference type="AlphaFoldDB" id="A0A4P6USC6"/>
<keyword evidence="3" id="KW-0378">Hydrolase</keyword>
<feature type="coiled-coil region" evidence="6">
    <location>
        <begin position="732"/>
        <end position="875"/>
    </location>
</feature>
<evidence type="ECO:0000256" key="6">
    <source>
        <dbReference type="SAM" id="Coils"/>
    </source>
</evidence>
<reference evidence="9 10" key="1">
    <citation type="submission" date="2019-02" db="EMBL/GenBank/DDBJ databases">
        <title>Ureibacillus thermophilus.</title>
        <authorList>
            <person name="Sunny J.S."/>
            <person name="Natarajan A."/>
            <person name="Saleena L.M."/>
        </authorList>
    </citation>
    <scope>NUCLEOTIDE SEQUENCE [LARGE SCALE GENOMIC DNA]</scope>
    <source>
        <strain evidence="9 10">LM102</strain>
    </source>
</reference>
<dbReference type="Pfam" id="PF13087">
    <property type="entry name" value="AAA_12"/>
    <property type="match status" value="1"/>
</dbReference>
<feature type="domain" description="DNA2/NAM7 helicase helicase" evidence="7">
    <location>
        <begin position="796"/>
        <end position="973"/>
    </location>
</feature>
<evidence type="ECO:0000259" key="7">
    <source>
        <dbReference type="Pfam" id="PF13086"/>
    </source>
</evidence>
<proteinExistence type="inferred from homology"/>
<keyword evidence="2" id="KW-0547">Nucleotide-binding</keyword>
<dbReference type="PANTHER" id="PTHR43788:SF8">
    <property type="entry name" value="DNA-BINDING PROTEIN SMUBP-2"/>
    <property type="match status" value="1"/>
</dbReference>
<keyword evidence="5" id="KW-0067">ATP-binding</keyword>
<dbReference type="KEGG" id="uth:DKZ56_10245"/>
<accession>A0A4P6USC6</accession>
<keyword evidence="4 9" id="KW-0347">Helicase</keyword>
<keyword evidence="10" id="KW-1185">Reference proteome</keyword>
<dbReference type="Proteomes" id="UP000291151">
    <property type="component" value="Chromosome"/>
</dbReference>
<evidence type="ECO:0000256" key="3">
    <source>
        <dbReference type="ARBA" id="ARBA00022801"/>
    </source>
</evidence>
<evidence type="ECO:0000256" key="4">
    <source>
        <dbReference type="ARBA" id="ARBA00022806"/>
    </source>
</evidence>
<evidence type="ECO:0000256" key="2">
    <source>
        <dbReference type="ARBA" id="ARBA00022741"/>
    </source>
</evidence>
<dbReference type="InterPro" id="IPR050534">
    <property type="entry name" value="Coronavir_polyprotein_1ab"/>
</dbReference>
<dbReference type="GO" id="GO:0016787">
    <property type="term" value="F:hydrolase activity"/>
    <property type="evidence" value="ECO:0007669"/>
    <property type="project" value="UniProtKB-KW"/>
</dbReference>
<dbReference type="CDD" id="cd17934">
    <property type="entry name" value="DEXXQc_Upf1-like"/>
    <property type="match status" value="1"/>
</dbReference>
<evidence type="ECO:0000259" key="8">
    <source>
        <dbReference type="Pfam" id="PF13087"/>
    </source>
</evidence>
<comment type="similarity">
    <text evidence="1">Belongs to the DNA2/NAM7 helicase family.</text>
</comment>
<dbReference type="RefSeq" id="WP_208649899.1">
    <property type="nucleotide sequence ID" value="NZ_CP036528.1"/>
</dbReference>
<evidence type="ECO:0000256" key="1">
    <source>
        <dbReference type="ARBA" id="ARBA00007913"/>
    </source>
</evidence>
<protein>
    <submittedName>
        <fullName evidence="9">DNA helicase</fullName>
    </submittedName>
</protein>
<dbReference type="CDD" id="cd18808">
    <property type="entry name" value="SF1_C_Upf1"/>
    <property type="match status" value="1"/>
</dbReference>
<dbReference type="Gene3D" id="3.40.50.300">
    <property type="entry name" value="P-loop containing nucleotide triphosphate hydrolases"/>
    <property type="match status" value="3"/>
</dbReference>
<evidence type="ECO:0000256" key="5">
    <source>
        <dbReference type="ARBA" id="ARBA00022840"/>
    </source>
</evidence>
<evidence type="ECO:0000313" key="10">
    <source>
        <dbReference type="Proteomes" id="UP000291151"/>
    </source>
</evidence>
<dbReference type="GO" id="GO:0005524">
    <property type="term" value="F:ATP binding"/>
    <property type="evidence" value="ECO:0007669"/>
    <property type="project" value="UniProtKB-KW"/>
</dbReference>
<sequence>MALTVETVKCFIVLTNTAREAIKEHFVDEQAFFQMQSSFFVYLEKTSVEETSLSLTIYFENERNEKLAKKMKERVVILDCVFDRKNGLIAKNFRTKGKHTPVKTNRRKAMRIHFAPTRMNGHSYPEVFLRTIAELPVATDKYHYVNKRIASWEGYLKVLYKNANIDDIEATIQSVSYSSDFSNATLKLSGIANKEWKILKGMNVYIKGIKNEVGEVVKTNAQRQSVDIELTPQLSKLAKEKDFDFPTETVTFSNASTKSQLNRLLKGFEQLKEGLAANPNLENFLFEDEPKVAKRKNHMQIEFHNPLNEFQKEAVLGALETEDLYVIQGPPGTGKTTVISEICYQNVKMGLKTLIASQSNLAVDNALGRLLSNKDIRILRYGRTDSIEEEGKKFIEENVAEYWKIQTFEALSNEIRQHDEKEILLKNAIQDCKQQIESLEKKAAALEKDIVRKQQAEKELQEAFATIADLKKQIIALNKEKEKKEQSIAACQTALHEKIEKLTEIESALSSKEAEKIRQEISEAERQMEESKHFIRFSKTRERLQRVQWELQQVSNELSLLETKREQSDELLTQLQSLKKVDELKEFIETYGIRRKFAINQLLLDMEKLHQQILELKPAIQISERIEKAIEYNQKTLRIPIEPVSLPPHHHYSLHEVNEFLNKLALAFKQQKINRQNGIPSIRGLFLRRLFVNELLHQYQSLADESRLVFNKLKKAVYDQYLESIGINEGQIQTLEQKRNHLEQTLLQYEKELDELQIEKADFIPSVDELQAVIHSLQEKLYHLEKQQENLQVFETQKARLKKEIDENERELSHQQALVETLEKEIKSLHRQGIAMERKAEEFQKILKRTPELELEETNKKIKNCYLEIEKYERQIKRLPITKEIQKEWFSLLNRATEQDLEEIRKLYVKHANVIGTTCVASANKEFMDNYPIFDVVIIDEVSKATPPELLLPMLKGKKIILVGDHHQLPPLIGDDTFEETLEEILKNMDGFEEKRELEKLLEESLFERLYKNLPSTNKKMLGIQYRMHEKIMQTIAPFYQNGNESLQCGLTNSDEVRDHRLEGHFVKRHEHLLWFDIPNEPFYFEERMQEGSSLFNTSELEIIKELLIDLNDATAKGKENGQFEKEALKSVGVISFYREQVNRVNQLVEELNLPHLHIRTGSVDKFQGMEMDVILLSMVRNNQHGEIGFAKDYRRLNVALSRARELLMIVGSSEMFTKRPKKKETREMYQRLYEVVKALQGIRTITKEPATWNSNN</sequence>
<organism evidence="9 10">
    <name type="scientific">Ureibacillus thermophilus</name>
    <dbReference type="NCBI Taxonomy" id="367743"/>
    <lineage>
        <taxon>Bacteria</taxon>
        <taxon>Bacillati</taxon>
        <taxon>Bacillota</taxon>
        <taxon>Bacilli</taxon>
        <taxon>Bacillales</taxon>
        <taxon>Caryophanaceae</taxon>
        <taxon>Ureibacillus</taxon>
    </lineage>
</organism>
<dbReference type="Pfam" id="PF13086">
    <property type="entry name" value="AAA_11"/>
    <property type="match status" value="2"/>
</dbReference>
<feature type="coiled-coil region" evidence="6">
    <location>
        <begin position="422"/>
        <end position="581"/>
    </location>
</feature>
<feature type="domain" description="DNA2/NAM7 helicase helicase" evidence="7">
    <location>
        <begin position="307"/>
        <end position="489"/>
    </location>
</feature>
<dbReference type="InterPro" id="IPR041679">
    <property type="entry name" value="DNA2/NAM7-like_C"/>
</dbReference>
<dbReference type="SUPFAM" id="SSF52540">
    <property type="entry name" value="P-loop containing nucleoside triphosphate hydrolases"/>
    <property type="match status" value="1"/>
</dbReference>
<dbReference type="PANTHER" id="PTHR43788">
    <property type="entry name" value="DNA2/NAM7 HELICASE FAMILY MEMBER"/>
    <property type="match status" value="1"/>
</dbReference>
<name>A0A4P6USC6_9BACL</name>
<dbReference type="EMBL" id="CP036528">
    <property type="protein sequence ID" value="QBK26209.1"/>
    <property type="molecule type" value="Genomic_DNA"/>
</dbReference>
<gene>
    <name evidence="9" type="ORF">DKZ56_10245</name>
</gene>
<keyword evidence="6" id="KW-0175">Coiled coil</keyword>